<evidence type="ECO:0000313" key="4">
    <source>
        <dbReference type="Proteomes" id="UP000779900"/>
    </source>
</evidence>
<dbReference type="SUPFAM" id="SSF53335">
    <property type="entry name" value="S-adenosyl-L-methionine-dependent methyltransferases"/>
    <property type="match status" value="1"/>
</dbReference>
<keyword evidence="3" id="KW-0489">Methyltransferase</keyword>
<comment type="caution">
    <text evidence="3">The sequence shown here is derived from an EMBL/GenBank/DDBJ whole genome shotgun (WGS) entry which is preliminary data.</text>
</comment>
<dbReference type="GO" id="GO:0008757">
    <property type="term" value="F:S-adenosylmethionine-dependent methyltransferase activity"/>
    <property type="evidence" value="ECO:0007669"/>
    <property type="project" value="InterPro"/>
</dbReference>
<evidence type="ECO:0000259" key="2">
    <source>
        <dbReference type="Pfam" id="PF08241"/>
    </source>
</evidence>
<feature type="domain" description="Methyltransferase type 11" evidence="2">
    <location>
        <begin position="51"/>
        <end position="137"/>
    </location>
</feature>
<feature type="transmembrane region" description="Helical" evidence="1">
    <location>
        <begin position="211"/>
        <end position="232"/>
    </location>
</feature>
<keyword evidence="1" id="KW-1133">Transmembrane helix</keyword>
<dbReference type="AlphaFoldDB" id="A0A937XI61"/>
<name>A0A937XI61_UNCW3</name>
<dbReference type="InterPro" id="IPR029063">
    <property type="entry name" value="SAM-dependent_MTases_sf"/>
</dbReference>
<protein>
    <submittedName>
        <fullName evidence="3">Class I SAM-dependent methyltransferase</fullName>
    </submittedName>
</protein>
<dbReference type="EMBL" id="VGIR01000045">
    <property type="protein sequence ID" value="MBM3331824.1"/>
    <property type="molecule type" value="Genomic_DNA"/>
</dbReference>
<gene>
    <name evidence="3" type="ORF">FJY68_08245</name>
</gene>
<reference evidence="3" key="1">
    <citation type="submission" date="2019-03" db="EMBL/GenBank/DDBJ databases">
        <title>Lake Tanganyika Metagenome-Assembled Genomes (MAGs).</title>
        <authorList>
            <person name="Tran P."/>
        </authorList>
    </citation>
    <scope>NUCLEOTIDE SEQUENCE</scope>
    <source>
        <strain evidence="3">K_DeepCast_150m_m2_040</strain>
    </source>
</reference>
<sequence>MLRSFVRANRRICAAIERRLPQRRLDISLLYERTVGEKMQDLPAGSIIVDAGGGRLCPYAEYKPEGLRIIAVDATDEDLRRNIEADEWRVADITTHLPFADGEAAIVTSKHVLEHLPDTSRFMDEARRVLKPGGWFIHLFPGRNAPFAVASRLLPDRLKQRLVHDLHPDTAGTHRFHTWYDRCYSSAFRRLLTEHGFVVEQEALSYYQSHYFGFFVPLYLLGVLWEFILMALRARDSAATFLFVARRRPSDATRDRYSSSRQGP</sequence>
<keyword evidence="1" id="KW-0472">Membrane</keyword>
<dbReference type="InterPro" id="IPR013216">
    <property type="entry name" value="Methyltransf_11"/>
</dbReference>
<organism evidence="3 4">
    <name type="scientific">candidate division WOR-3 bacterium</name>
    <dbReference type="NCBI Taxonomy" id="2052148"/>
    <lineage>
        <taxon>Bacteria</taxon>
        <taxon>Bacteria division WOR-3</taxon>
    </lineage>
</organism>
<evidence type="ECO:0000313" key="3">
    <source>
        <dbReference type="EMBL" id="MBM3331824.1"/>
    </source>
</evidence>
<accession>A0A937XI61</accession>
<proteinExistence type="predicted"/>
<dbReference type="GO" id="GO:0032259">
    <property type="term" value="P:methylation"/>
    <property type="evidence" value="ECO:0007669"/>
    <property type="project" value="UniProtKB-KW"/>
</dbReference>
<dbReference type="PANTHER" id="PTHR43591">
    <property type="entry name" value="METHYLTRANSFERASE"/>
    <property type="match status" value="1"/>
</dbReference>
<dbReference type="Gene3D" id="3.40.50.150">
    <property type="entry name" value="Vaccinia Virus protein VP39"/>
    <property type="match status" value="1"/>
</dbReference>
<keyword evidence="3" id="KW-0808">Transferase</keyword>
<evidence type="ECO:0000256" key="1">
    <source>
        <dbReference type="SAM" id="Phobius"/>
    </source>
</evidence>
<dbReference type="Proteomes" id="UP000779900">
    <property type="component" value="Unassembled WGS sequence"/>
</dbReference>
<keyword evidence="1" id="KW-0812">Transmembrane</keyword>
<dbReference type="Pfam" id="PF08241">
    <property type="entry name" value="Methyltransf_11"/>
    <property type="match status" value="1"/>
</dbReference>
<dbReference type="CDD" id="cd02440">
    <property type="entry name" value="AdoMet_MTases"/>
    <property type="match status" value="1"/>
</dbReference>